<accession>A0ABT4QES9</accession>
<comment type="caution">
    <text evidence="1">The sequence shown here is derived from an EMBL/GenBank/DDBJ whole genome shotgun (WGS) entry which is preliminary data.</text>
</comment>
<keyword evidence="2" id="KW-1185">Reference proteome</keyword>
<dbReference type="Proteomes" id="UP001527882">
    <property type="component" value="Unassembled WGS sequence"/>
</dbReference>
<name>A0ABT4QES9_9BACL</name>
<reference evidence="1 2" key="1">
    <citation type="submission" date="2022-12" db="EMBL/GenBank/DDBJ databases">
        <title>Draft genome sequence of Paenibacillus sp. dW9.</title>
        <authorList>
            <person name="Choi E.-W."/>
            <person name="Kim D.-U."/>
        </authorList>
    </citation>
    <scope>NUCLEOTIDE SEQUENCE [LARGE SCALE GENOMIC DNA]</scope>
    <source>
        <strain evidence="2">dW9</strain>
    </source>
</reference>
<evidence type="ECO:0000313" key="1">
    <source>
        <dbReference type="EMBL" id="MCZ8515385.1"/>
    </source>
</evidence>
<protein>
    <recommendedName>
        <fullName evidence="3">IS3 family transposase</fullName>
    </recommendedName>
</protein>
<sequence>MDKKTLSIEEIVLQLGISPHKLEHWKKETASQQFKSDKDES</sequence>
<dbReference type="RefSeq" id="WP_269883915.1">
    <property type="nucleotide sequence ID" value="NZ_JAQAGZ010000017.1"/>
</dbReference>
<proteinExistence type="predicted"/>
<evidence type="ECO:0000313" key="2">
    <source>
        <dbReference type="Proteomes" id="UP001527882"/>
    </source>
</evidence>
<organism evidence="1 2">
    <name type="scientific">Paenibacillus gyeongsangnamensis</name>
    <dbReference type="NCBI Taxonomy" id="3388067"/>
    <lineage>
        <taxon>Bacteria</taxon>
        <taxon>Bacillati</taxon>
        <taxon>Bacillota</taxon>
        <taxon>Bacilli</taxon>
        <taxon>Bacillales</taxon>
        <taxon>Paenibacillaceae</taxon>
        <taxon>Paenibacillus</taxon>
    </lineage>
</organism>
<dbReference type="EMBL" id="JAQAGZ010000017">
    <property type="protein sequence ID" value="MCZ8515385.1"/>
    <property type="molecule type" value="Genomic_DNA"/>
</dbReference>
<gene>
    <name evidence="1" type="ORF">O9H85_23830</name>
</gene>
<evidence type="ECO:0008006" key="3">
    <source>
        <dbReference type="Google" id="ProtNLM"/>
    </source>
</evidence>